<comment type="caution">
    <text evidence="4">The sequence shown here is derived from an EMBL/GenBank/DDBJ whole genome shotgun (WGS) entry which is preliminary data.</text>
</comment>
<evidence type="ECO:0000256" key="2">
    <source>
        <dbReference type="ARBA" id="ARBA00023002"/>
    </source>
</evidence>
<dbReference type="InterPro" id="IPR001155">
    <property type="entry name" value="OxRdtase_FMN_N"/>
</dbReference>
<sequence length="368" mass="40384">MKFTQPFTLKSGVTLNNRILMAPMTISASQPNGDVTEEELAYYHRRAKSGIGAVITACAYINSLGVGFPDSLGVESDERIPSLKRLADAIHSGGAKAILQIFHAGRMTNSQLLGEQPVSASDVPALRPNAEIPRPLTEEEVKATIQDFADATRRAIEAGFDGVELHGANTYLLQQFVSPHSNRRTDKWGGNAAERIAFPLAVVDAVKETVAKYAKKPFAIGYRFSPEEKEEPGITIDDTILLIDALADKGIDYLHVSVNRFDAESMRDDKDSRGRVAVIQEAIGERIPVIGVGGLQTVDQVEAALDIVPLVSLGHALIMDPEWYEKAVNQKEDEIFTALHLSKEQELDIPKPLWELIMNVPGWFTVEE</sequence>
<protein>
    <submittedName>
        <fullName evidence="4">NADH-dependent flavin oxidoreductase</fullName>
    </submittedName>
</protein>
<feature type="domain" description="NADH:flavin oxidoreductase/NADH oxidase N-terminal" evidence="3">
    <location>
        <begin position="5"/>
        <end position="333"/>
    </location>
</feature>
<proteinExistence type="predicted"/>
<keyword evidence="2" id="KW-0560">Oxidoreductase</keyword>
<keyword evidence="5" id="KW-1185">Reference proteome</keyword>
<dbReference type="STRING" id="1220589.CD32_04125"/>
<dbReference type="GO" id="GO:0010181">
    <property type="term" value="F:FMN binding"/>
    <property type="evidence" value="ECO:0007669"/>
    <property type="project" value="InterPro"/>
</dbReference>
<reference evidence="4 5" key="1">
    <citation type="submission" date="2014-02" db="EMBL/GenBank/DDBJ databases">
        <title>Draft genome sequence of Lysinibacillus odysseyi NBRC 100172.</title>
        <authorList>
            <person name="Zhang F."/>
            <person name="Wang G."/>
            <person name="Zhang L."/>
        </authorList>
    </citation>
    <scope>NUCLEOTIDE SEQUENCE [LARGE SCALE GENOMIC DNA]</scope>
    <source>
        <strain evidence="4 5">NBRC 100172</strain>
    </source>
</reference>
<evidence type="ECO:0000313" key="4">
    <source>
        <dbReference type="EMBL" id="KGR87223.1"/>
    </source>
</evidence>
<dbReference type="PANTHER" id="PTHR43656">
    <property type="entry name" value="BINDING OXIDOREDUCTASE, PUTATIVE (AFU_ORTHOLOGUE AFUA_2G08260)-RELATED"/>
    <property type="match status" value="1"/>
</dbReference>
<dbReference type="Proteomes" id="UP000030437">
    <property type="component" value="Unassembled WGS sequence"/>
</dbReference>
<accession>A0A0A3IWG5</accession>
<name>A0A0A3IWG5_9BACI</name>
<dbReference type="OrthoDB" id="9772736at2"/>
<dbReference type="SUPFAM" id="SSF51395">
    <property type="entry name" value="FMN-linked oxidoreductases"/>
    <property type="match status" value="1"/>
</dbReference>
<gene>
    <name evidence="4" type="ORF">CD32_04125</name>
</gene>
<evidence type="ECO:0000259" key="3">
    <source>
        <dbReference type="Pfam" id="PF00724"/>
    </source>
</evidence>
<dbReference type="EMBL" id="JPVP01000048">
    <property type="protein sequence ID" value="KGR87223.1"/>
    <property type="molecule type" value="Genomic_DNA"/>
</dbReference>
<keyword evidence="1" id="KW-0285">Flavoprotein</keyword>
<organism evidence="4 5">
    <name type="scientific">Lysinibacillus odysseyi 34hs-1 = NBRC 100172</name>
    <dbReference type="NCBI Taxonomy" id="1220589"/>
    <lineage>
        <taxon>Bacteria</taxon>
        <taxon>Bacillati</taxon>
        <taxon>Bacillota</taxon>
        <taxon>Bacilli</taxon>
        <taxon>Bacillales</taxon>
        <taxon>Bacillaceae</taxon>
        <taxon>Lysinibacillus</taxon>
    </lineage>
</organism>
<dbReference type="CDD" id="cd04735">
    <property type="entry name" value="OYE_like_4_FMN"/>
    <property type="match status" value="1"/>
</dbReference>
<dbReference type="eggNOG" id="COG1902">
    <property type="taxonomic scope" value="Bacteria"/>
</dbReference>
<dbReference type="PANTHER" id="PTHR43656:SF2">
    <property type="entry name" value="BINDING OXIDOREDUCTASE, PUTATIVE (AFU_ORTHOLOGUE AFUA_2G08260)-RELATED"/>
    <property type="match status" value="1"/>
</dbReference>
<dbReference type="RefSeq" id="WP_036151563.1">
    <property type="nucleotide sequence ID" value="NZ_AVCX01000015.1"/>
</dbReference>
<dbReference type="GO" id="GO:0016491">
    <property type="term" value="F:oxidoreductase activity"/>
    <property type="evidence" value="ECO:0007669"/>
    <property type="project" value="UniProtKB-KW"/>
</dbReference>
<dbReference type="InterPro" id="IPR013785">
    <property type="entry name" value="Aldolase_TIM"/>
</dbReference>
<dbReference type="AlphaFoldDB" id="A0A0A3IWG5"/>
<dbReference type="Gene3D" id="3.20.20.70">
    <property type="entry name" value="Aldolase class I"/>
    <property type="match status" value="1"/>
</dbReference>
<evidence type="ECO:0000256" key="1">
    <source>
        <dbReference type="ARBA" id="ARBA00022630"/>
    </source>
</evidence>
<dbReference type="InterPro" id="IPR051799">
    <property type="entry name" value="NADH_flavin_oxidoreductase"/>
</dbReference>
<dbReference type="Pfam" id="PF00724">
    <property type="entry name" value="Oxidored_FMN"/>
    <property type="match status" value="1"/>
</dbReference>
<evidence type="ECO:0000313" key="5">
    <source>
        <dbReference type="Proteomes" id="UP000030437"/>
    </source>
</evidence>